<dbReference type="OrthoDB" id="9771883at2"/>
<evidence type="ECO:0000256" key="1">
    <source>
        <dbReference type="ARBA" id="ARBA00005005"/>
    </source>
</evidence>
<dbReference type="Gene3D" id="3.40.50.720">
    <property type="entry name" value="NAD(P)-binding Rossmann-like Domain"/>
    <property type="match status" value="1"/>
</dbReference>
<dbReference type="Proteomes" id="UP000284219">
    <property type="component" value="Unassembled WGS sequence"/>
</dbReference>
<gene>
    <name evidence="11" type="ORF">BEP19_08530</name>
</gene>
<evidence type="ECO:0000256" key="8">
    <source>
        <dbReference type="ARBA" id="ARBA00049556"/>
    </source>
</evidence>
<dbReference type="InterPro" id="IPR008927">
    <property type="entry name" value="6-PGluconate_DH-like_C_sf"/>
</dbReference>
<keyword evidence="4" id="KW-0442">Lipid degradation</keyword>
<organism evidence="11 12">
    <name type="scientific">Ammoniphilus oxalaticus</name>
    <dbReference type="NCBI Taxonomy" id="66863"/>
    <lineage>
        <taxon>Bacteria</taxon>
        <taxon>Bacillati</taxon>
        <taxon>Bacillota</taxon>
        <taxon>Bacilli</taxon>
        <taxon>Bacillales</taxon>
        <taxon>Paenibacillaceae</taxon>
        <taxon>Aneurinibacillus group</taxon>
        <taxon>Ammoniphilus</taxon>
    </lineage>
</organism>
<dbReference type="SUPFAM" id="SSF52096">
    <property type="entry name" value="ClpP/crotonase"/>
    <property type="match status" value="1"/>
</dbReference>
<evidence type="ECO:0000256" key="2">
    <source>
        <dbReference type="ARBA" id="ARBA00009463"/>
    </source>
</evidence>
<evidence type="ECO:0000256" key="4">
    <source>
        <dbReference type="ARBA" id="ARBA00022963"/>
    </source>
</evidence>
<keyword evidence="5" id="KW-0560">Oxidoreductase</keyword>
<dbReference type="InterPro" id="IPR006108">
    <property type="entry name" value="3HC_DH_C"/>
</dbReference>
<dbReference type="GO" id="GO:0003857">
    <property type="term" value="F:(3S)-3-hydroxyacyl-CoA dehydrogenase (NAD+) activity"/>
    <property type="evidence" value="ECO:0007669"/>
    <property type="project" value="UniProtKB-EC"/>
</dbReference>
<dbReference type="Gene3D" id="3.90.226.10">
    <property type="entry name" value="2-enoyl-CoA Hydratase, Chain A, domain 1"/>
    <property type="match status" value="1"/>
</dbReference>
<dbReference type="InterPro" id="IPR001753">
    <property type="entry name" value="Enoyl-CoA_hydra/iso"/>
</dbReference>
<evidence type="ECO:0000256" key="7">
    <source>
        <dbReference type="ARBA" id="ARBA00023098"/>
    </source>
</evidence>
<feature type="domain" description="3-hydroxyacyl-CoA dehydrogenase C-terminal" evidence="9">
    <location>
        <begin position="195"/>
        <end position="294"/>
    </location>
</feature>
<dbReference type="InterPro" id="IPR029045">
    <property type="entry name" value="ClpP/crotonase-like_dom_sf"/>
</dbReference>
<dbReference type="EMBL" id="MCHY01000008">
    <property type="protein sequence ID" value="RKD24424.1"/>
    <property type="molecule type" value="Genomic_DNA"/>
</dbReference>
<comment type="similarity">
    <text evidence="2">Belongs to the 3-hydroxyacyl-CoA dehydrogenase family.</text>
</comment>
<keyword evidence="7" id="KW-0443">Lipid metabolism</keyword>
<evidence type="ECO:0000259" key="10">
    <source>
        <dbReference type="Pfam" id="PF02737"/>
    </source>
</evidence>
<dbReference type="AlphaFoldDB" id="A0A419SK67"/>
<keyword evidence="6" id="KW-0520">NAD</keyword>
<accession>A0A419SK67</accession>
<comment type="pathway">
    <text evidence="1">Lipid metabolism; fatty acid beta-oxidation.</text>
</comment>
<dbReference type="Gene3D" id="1.10.1040.50">
    <property type="match status" value="1"/>
</dbReference>
<dbReference type="Pfam" id="PF00725">
    <property type="entry name" value="3HCDH"/>
    <property type="match status" value="1"/>
</dbReference>
<evidence type="ECO:0000313" key="12">
    <source>
        <dbReference type="Proteomes" id="UP000284219"/>
    </source>
</evidence>
<dbReference type="UniPathway" id="UPA00659"/>
<dbReference type="Pfam" id="PF02737">
    <property type="entry name" value="3HCDH_N"/>
    <property type="match status" value="1"/>
</dbReference>
<comment type="caution">
    <text evidence="11">The sequence shown here is derived from an EMBL/GenBank/DDBJ whole genome shotgun (WGS) entry which is preliminary data.</text>
</comment>
<dbReference type="Pfam" id="PF00378">
    <property type="entry name" value="ECH_1"/>
    <property type="match status" value="1"/>
</dbReference>
<keyword evidence="3" id="KW-0276">Fatty acid metabolism</keyword>
<dbReference type="GO" id="GO:0006635">
    <property type="term" value="P:fatty acid beta-oxidation"/>
    <property type="evidence" value="ECO:0007669"/>
    <property type="project" value="UniProtKB-UniPathway"/>
</dbReference>
<comment type="catalytic activity">
    <reaction evidence="8">
        <text>a (3S)-3-hydroxyacyl-CoA + NAD(+) = a 3-oxoacyl-CoA + NADH + H(+)</text>
        <dbReference type="Rhea" id="RHEA:22432"/>
        <dbReference type="ChEBI" id="CHEBI:15378"/>
        <dbReference type="ChEBI" id="CHEBI:57318"/>
        <dbReference type="ChEBI" id="CHEBI:57540"/>
        <dbReference type="ChEBI" id="CHEBI:57945"/>
        <dbReference type="ChEBI" id="CHEBI:90726"/>
        <dbReference type="EC" id="1.1.1.35"/>
    </reaction>
</comment>
<proteinExistence type="inferred from homology"/>
<sequence length="787" mass="86849">MKRQIKKVAVLGSGVMGAGIAAHLANVGLKVILLDRPIGEASNDRNQLTQSAITELAKQKPSPLYSKTSLERIQIGNFEDDLSLLGQADWIVEAVVEDLSVKRQLLAQVEKHRRPGSVISSNTSGISISKMAAGRSDEFRQHFLGTHFFNPPRYMKLLELIPTTDTSQEIISTMIHFSEFTLGKGVVIAKDTPNFIANRIGVYGLLATLEEMDRYGLSVSDVDQLTGTAIGRPRSATFRALDLVGLDTFLRVAENVREHVTDPLEKAVFTAPKIISSLVAQGHFGEKSGKGFYQKQKTAEGRVIHQLNVQTEQYEPSKRSTFACLEQAKQRTQLAEKIRTIAYAEDAGGQFVWQVLKRTLLYAAAKIPEISDDIVAVDQAMKWGFNWELGPFETWDALGLERSIRRMKEEGETIPRWVEKLVEAGHSQFYKQEDAQMLYVQLNGQWQERQRTDRAICLSELKQQGRVAQKNAGASLIDLGDGVACLEFHSPHNALGSDTLEMVRLSLEEVRKNYVGLVIGNQARNFSVGANLMMLLLEAQNENWFEIEQLVRQFQTMAMEMKYFEKPIVAAPYARTLGGGVEICLPAARVQAAAETYMGLVEVGVGLIPGGAGTKEMLVRAIAAADIDGKVDLQPYVNRVFETIAMAKVSTSAVEAQQLGYLRATDQISINEDHQLYEAKQAVIGLAKAGYVPPIARKIRVVGESGLAVMKLGVYQLKTGGYITEHDAKIAGKLASVLAGGALSANTEVSEQYLLDLEREAFLSLCGEPKSQARMQHMLLKNKPLRN</sequence>
<dbReference type="RefSeq" id="WP_120189722.1">
    <property type="nucleotide sequence ID" value="NZ_MCHY01000008.1"/>
</dbReference>
<evidence type="ECO:0000256" key="3">
    <source>
        <dbReference type="ARBA" id="ARBA00022832"/>
    </source>
</evidence>
<dbReference type="CDD" id="cd06558">
    <property type="entry name" value="crotonase-like"/>
    <property type="match status" value="1"/>
</dbReference>
<protein>
    <submittedName>
        <fullName evidence="11">3-hydroxyacyl-CoA dehydrogenase</fullName>
    </submittedName>
</protein>
<dbReference type="GO" id="GO:0070403">
    <property type="term" value="F:NAD+ binding"/>
    <property type="evidence" value="ECO:0007669"/>
    <property type="project" value="InterPro"/>
</dbReference>
<evidence type="ECO:0000256" key="5">
    <source>
        <dbReference type="ARBA" id="ARBA00023002"/>
    </source>
</evidence>
<name>A0A419SK67_9BACL</name>
<dbReference type="PANTHER" id="PTHR48075">
    <property type="entry name" value="3-HYDROXYACYL-COA DEHYDROGENASE FAMILY PROTEIN"/>
    <property type="match status" value="1"/>
</dbReference>
<dbReference type="InterPro" id="IPR006176">
    <property type="entry name" value="3-OHacyl-CoA_DH_NAD-bd"/>
</dbReference>
<dbReference type="SUPFAM" id="SSF51735">
    <property type="entry name" value="NAD(P)-binding Rossmann-fold domains"/>
    <property type="match status" value="1"/>
</dbReference>
<dbReference type="InterPro" id="IPR036291">
    <property type="entry name" value="NAD(P)-bd_dom_sf"/>
</dbReference>
<evidence type="ECO:0000259" key="9">
    <source>
        <dbReference type="Pfam" id="PF00725"/>
    </source>
</evidence>
<feature type="domain" description="3-hydroxyacyl-CoA dehydrogenase NAD binding" evidence="10">
    <location>
        <begin position="7"/>
        <end position="191"/>
    </location>
</feature>
<reference evidence="11 12" key="1">
    <citation type="submission" date="2016-08" db="EMBL/GenBank/DDBJ databases">
        <title>Novel Firmicute Genomes.</title>
        <authorList>
            <person name="Poppleton D.I."/>
            <person name="Gribaldo S."/>
        </authorList>
    </citation>
    <scope>NUCLEOTIDE SEQUENCE [LARGE SCALE GENOMIC DNA]</scope>
    <source>
        <strain evidence="11 12">RAOx-1</strain>
    </source>
</reference>
<evidence type="ECO:0000256" key="6">
    <source>
        <dbReference type="ARBA" id="ARBA00023027"/>
    </source>
</evidence>
<dbReference type="PANTHER" id="PTHR48075:SF7">
    <property type="entry name" value="3-HYDROXYACYL-COA DEHYDROGENASE-RELATED"/>
    <property type="match status" value="1"/>
</dbReference>
<keyword evidence="12" id="KW-1185">Reference proteome</keyword>
<evidence type="ECO:0000313" key="11">
    <source>
        <dbReference type="EMBL" id="RKD24424.1"/>
    </source>
</evidence>
<dbReference type="SUPFAM" id="SSF48179">
    <property type="entry name" value="6-phosphogluconate dehydrogenase C-terminal domain-like"/>
    <property type="match status" value="2"/>
</dbReference>